<dbReference type="AlphaFoldDB" id="A0A168G2S5"/>
<dbReference type="PANTHER" id="PTHR20883">
    <property type="entry name" value="PHYTANOYL-COA DIOXYGENASE DOMAIN CONTAINING 1"/>
    <property type="match status" value="1"/>
</dbReference>
<comment type="cofactor">
    <cofactor evidence="1">
        <name>Fe cation</name>
        <dbReference type="ChEBI" id="CHEBI:24875"/>
    </cofactor>
</comment>
<comment type="similarity">
    <text evidence="2">Belongs to the PhyH family.</text>
</comment>
<reference evidence="5 6" key="1">
    <citation type="journal article" date="2016" name="Genome Biol. Evol.">
        <title>Divergent and convergent evolution of fungal pathogenicity.</title>
        <authorList>
            <person name="Shang Y."/>
            <person name="Xiao G."/>
            <person name="Zheng P."/>
            <person name="Cen K."/>
            <person name="Zhan S."/>
            <person name="Wang C."/>
        </authorList>
    </citation>
    <scope>NUCLEOTIDE SEQUENCE [LARGE SCALE GENOMIC DNA]</scope>
    <source>
        <strain evidence="5 6">RCEF 1005</strain>
    </source>
</reference>
<evidence type="ECO:0000256" key="1">
    <source>
        <dbReference type="ARBA" id="ARBA00001962"/>
    </source>
</evidence>
<accession>A0A168G2S5</accession>
<evidence type="ECO:0000256" key="2">
    <source>
        <dbReference type="ARBA" id="ARBA00005830"/>
    </source>
</evidence>
<dbReference type="GO" id="GO:0046872">
    <property type="term" value="F:metal ion binding"/>
    <property type="evidence" value="ECO:0007669"/>
    <property type="project" value="UniProtKB-KW"/>
</dbReference>
<keyword evidence="6" id="KW-1185">Reference proteome</keyword>
<evidence type="ECO:0000256" key="4">
    <source>
        <dbReference type="ARBA" id="ARBA00023004"/>
    </source>
</evidence>
<comment type="caution">
    <text evidence="5">The sequence shown here is derived from an EMBL/GenBank/DDBJ whole genome shotgun (WGS) entry which is preliminary data.</text>
</comment>
<dbReference type="InterPro" id="IPR008775">
    <property type="entry name" value="Phytyl_CoA_dOase-like"/>
</dbReference>
<name>A0A168G2S5_CORDF</name>
<sequence length="286" mass="31963">MSSSYKREEALQKVGPLIKHTLEHGYVIIPNAFSQAEIDEAKQELHRLEQEPTTGPASAGGRNSFEGYRTNRIYALLNKSRVFDKFPLHPDVLALNDYFLDDGFLMTSFHSISIQPNEEAQALHHDDAYIRIPRPHPPYGTASPGLAVMVALDEYTATNGATVIIPGSHAWDNTGVPTRSAAVPVVMPAGSIVYFLGTLWHGGGANRSGRPRLALTVQYCMSWMRQMENQQLAVDWERLEEIPPRLVDMMGYKVGSPFLGYCDGRSPRTRVAQILEEREGRQRSKI</sequence>
<evidence type="ECO:0000313" key="6">
    <source>
        <dbReference type="Proteomes" id="UP000076881"/>
    </source>
</evidence>
<dbReference type="PANTHER" id="PTHR20883:SF15">
    <property type="entry name" value="PHYTANOYL-COA DIOXYGENASE DOMAIN-CONTAINING PROTEIN 1"/>
    <property type="match status" value="1"/>
</dbReference>
<keyword evidence="5" id="KW-0223">Dioxygenase</keyword>
<dbReference type="Gene3D" id="2.60.120.620">
    <property type="entry name" value="q2cbj1_9rhob like domain"/>
    <property type="match status" value="1"/>
</dbReference>
<dbReference type="STRING" id="1081108.A0A168G2S5"/>
<evidence type="ECO:0000256" key="3">
    <source>
        <dbReference type="ARBA" id="ARBA00022723"/>
    </source>
</evidence>
<dbReference type="OrthoDB" id="445007at2759"/>
<dbReference type="Proteomes" id="UP000076881">
    <property type="component" value="Unassembled WGS sequence"/>
</dbReference>
<protein>
    <submittedName>
        <fullName evidence="5">Phytanoyl-CoA dioxygenase</fullName>
    </submittedName>
</protein>
<keyword evidence="5" id="KW-0560">Oxidoreductase</keyword>
<gene>
    <name evidence="5" type="ORF">LEL_05628</name>
</gene>
<keyword evidence="4" id="KW-0408">Iron</keyword>
<dbReference type="Pfam" id="PF05721">
    <property type="entry name" value="PhyH"/>
    <property type="match status" value="1"/>
</dbReference>
<proteinExistence type="inferred from homology"/>
<dbReference type="GO" id="GO:0051213">
    <property type="term" value="F:dioxygenase activity"/>
    <property type="evidence" value="ECO:0007669"/>
    <property type="project" value="UniProtKB-KW"/>
</dbReference>
<dbReference type="SUPFAM" id="SSF51197">
    <property type="entry name" value="Clavaminate synthase-like"/>
    <property type="match status" value="1"/>
</dbReference>
<evidence type="ECO:0000313" key="5">
    <source>
        <dbReference type="EMBL" id="OAA75944.1"/>
    </source>
</evidence>
<dbReference type="EMBL" id="AZHF01000004">
    <property type="protein sequence ID" value="OAA75944.1"/>
    <property type="molecule type" value="Genomic_DNA"/>
</dbReference>
<organism evidence="5 6">
    <name type="scientific">Akanthomyces lecanii RCEF 1005</name>
    <dbReference type="NCBI Taxonomy" id="1081108"/>
    <lineage>
        <taxon>Eukaryota</taxon>
        <taxon>Fungi</taxon>
        <taxon>Dikarya</taxon>
        <taxon>Ascomycota</taxon>
        <taxon>Pezizomycotina</taxon>
        <taxon>Sordariomycetes</taxon>
        <taxon>Hypocreomycetidae</taxon>
        <taxon>Hypocreales</taxon>
        <taxon>Cordycipitaceae</taxon>
        <taxon>Akanthomyces</taxon>
        <taxon>Cordyceps confragosa</taxon>
    </lineage>
</organism>
<keyword evidence="3" id="KW-0479">Metal-binding</keyword>